<feature type="non-terminal residue" evidence="2">
    <location>
        <position position="71"/>
    </location>
</feature>
<protein>
    <submittedName>
        <fullName evidence="2">Uncharacterized protein</fullName>
    </submittedName>
</protein>
<name>A0A061S0A6_9CHLO</name>
<gene>
    <name evidence="2" type="ORF">TSPGSL018_20749</name>
</gene>
<feature type="non-terminal residue" evidence="2">
    <location>
        <position position="1"/>
    </location>
</feature>
<feature type="compositionally biased region" description="Low complexity" evidence="1">
    <location>
        <begin position="59"/>
        <end position="71"/>
    </location>
</feature>
<feature type="region of interest" description="Disordered" evidence="1">
    <location>
        <begin position="13"/>
        <end position="71"/>
    </location>
</feature>
<reference evidence="2" key="1">
    <citation type="submission" date="2014-05" db="EMBL/GenBank/DDBJ databases">
        <title>The transcriptome of the halophilic microalga Tetraselmis sp. GSL018 isolated from the Great Salt Lake, Utah.</title>
        <authorList>
            <person name="Jinkerson R.E."/>
            <person name="D'Adamo S."/>
            <person name="Posewitz M.C."/>
        </authorList>
    </citation>
    <scope>NUCLEOTIDE SEQUENCE</scope>
    <source>
        <strain evidence="2">GSL018</strain>
    </source>
</reference>
<dbReference type="EMBL" id="GBEZ01009350">
    <property type="protein sequence ID" value="JAC76231.1"/>
    <property type="molecule type" value="Transcribed_RNA"/>
</dbReference>
<evidence type="ECO:0000313" key="2">
    <source>
        <dbReference type="EMBL" id="JAC76231.1"/>
    </source>
</evidence>
<accession>A0A061S0A6</accession>
<dbReference type="AlphaFoldDB" id="A0A061S0A6"/>
<evidence type="ECO:0000256" key="1">
    <source>
        <dbReference type="SAM" id="MobiDB-lite"/>
    </source>
</evidence>
<organism evidence="2">
    <name type="scientific">Tetraselmis sp. GSL018</name>
    <dbReference type="NCBI Taxonomy" id="582737"/>
    <lineage>
        <taxon>Eukaryota</taxon>
        <taxon>Viridiplantae</taxon>
        <taxon>Chlorophyta</taxon>
        <taxon>core chlorophytes</taxon>
        <taxon>Chlorodendrophyceae</taxon>
        <taxon>Chlorodendrales</taxon>
        <taxon>Chlorodendraceae</taxon>
        <taxon>Tetraselmis</taxon>
    </lineage>
</organism>
<proteinExistence type="predicted"/>
<sequence length="71" mass="6979">VIGASCWRALAAAAGQRGSGSRGGQLRQPSAGRRVLGRPPDRARPGGPQGGKRKGGGPLAAAAARAAPQAR</sequence>